<dbReference type="PROSITE" id="PS50109">
    <property type="entry name" value="HIS_KIN"/>
    <property type="match status" value="1"/>
</dbReference>
<dbReference type="PANTHER" id="PTHR43547:SF2">
    <property type="entry name" value="HYBRID SIGNAL TRANSDUCTION HISTIDINE KINASE C"/>
    <property type="match status" value="1"/>
</dbReference>
<dbReference type="InterPro" id="IPR036890">
    <property type="entry name" value="HATPase_C_sf"/>
</dbReference>
<keyword evidence="3" id="KW-0597">Phosphoprotein</keyword>
<dbReference type="GO" id="GO:0016301">
    <property type="term" value="F:kinase activity"/>
    <property type="evidence" value="ECO:0007669"/>
    <property type="project" value="UniProtKB-KW"/>
</dbReference>
<evidence type="ECO:0000259" key="6">
    <source>
        <dbReference type="PROSITE" id="PS50109"/>
    </source>
</evidence>
<organism evidence="7 8">
    <name type="scientific">Planktothricoides raciborskii FACHB-1370</name>
    <dbReference type="NCBI Taxonomy" id="2949576"/>
    <lineage>
        <taxon>Bacteria</taxon>
        <taxon>Bacillati</taxon>
        <taxon>Cyanobacteriota</taxon>
        <taxon>Cyanophyceae</taxon>
        <taxon>Oscillatoriophycideae</taxon>
        <taxon>Oscillatoriales</taxon>
        <taxon>Oscillatoriaceae</taxon>
        <taxon>Planktothricoides</taxon>
    </lineage>
</organism>
<dbReference type="Proteomes" id="UP000641954">
    <property type="component" value="Unassembled WGS sequence"/>
</dbReference>
<dbReference type="CDD" id="cd00082">
    <property type="entry name" value="HisKA"/>
    <property type="match status" value="1"/>
</dbReference>
<protein>
    <recommendedName>
        <fullName evidence="2">histidine kinase</fullName>
        <ecNumber evidence="2">2.7.13.3</ecNumber>
    </recommendedName>
</protein>
<dbReference type="SMART" id="SM00387">
    <property type="entry name" value="HATPase_c"/>
    <property type="match status" value="1"/>
</dbReference>
<dbReference type="InterPro" id="IPR029016">
    <property type="entry name" value="GAF-like_dom_sf"/>
</dbReference>
<dbReference type="InterPro" id="IPR003661">
    <property type="entry name" value="HisK_dim/P_dom"/>
</dbReference>
<dbReference type="EC" id="2.7.13.3" evidence="2"/>
<dbReference type="EMBL" id="JACJSK010000007">
    <property type="protein sequence ID" value="MBD2543510.1"/>
    <property type="molecule type" value="Genomic_DNA"/>
</dbReference>
<feature type="domain" description="Histidine kinase" evidence="6">
    <location>
        <begin position="448"/>
        <end position="679"/>
    </location>
</feature>
<proteinExistence type="predicted"/>
<dbReference type="Pfam" id="PF01590">
    <property type="entry name" value="GAF"/>
    <property type="match status" value="1"/>
</dbReference>
<dbReference type="SMART" id="SM00065">
    <property type="entry name" value="GAF"/>
    <property type="match status" value="2"/>
</dbReference>
<comment type="catalytic activity">
    <reaction evidence="1">
        <text>ATP + protein L-histidine = ADP + protein N-phospho-L-histidine.</text>
        <dbReference type="EC" id="2.7.13.3"/>
    </reaction>
</comment>
<evidence type="ECO:0000256" key="5">
    <source>
        <dbReference type="ARBA" id="ARBA00023012"/>
    </source>
</evidence>
<dbReference type="Gene3D" id="3.30.450.40">
    <property type="match status" value="1"/>
</dbReference>
<evidence type="ECO:0000256" key="3">
    <source>
        <dbReference type="ARBA" id="ARBA00022553"/>
    </source>
</evidence>
<evidence type="ECO:0000256" key="2">
    <source>
        <dbReference type="ARBA" id="ARBA00012438"/>
    </source>
</evidence>
<dbReference type="SUPFAM" id="SSF55781">
    <property type="entry name" value="GAF domain-like"/>
    <property type="match status" value="1"/>
</dbReference>
<dbReference type="Gene3D" id="1.10.287.130">
    <property type="match status" value="1"/>
</dbReference>
<keyword evidence="4 7" id="KW-0418">Kinase</keyword>
<dbReference type="RefSeq" id="WP_190877660.1">
    <property type="nucleotide sequence ID" value="NZ_JACJSK010000007.1"/>
</dbReference>
<dbReference type="Pfam" id="PF00512">
    <property type="entry name" value="HisKA"/>
    <property type="match status" value="1"/>
</dbReference>
<dbReference type="InterPro" id="IPR005467">
    <property type="entry name" value="His_kinase_dom"/>
</dbReference>
<accession>A0ABR8ECQ8</accession>
<keyword evidence="8" id="KW-1185">Reference proteome</keyword>
<sequence>MMAQILLNQPNDLNRASSIVELIRNTFNVDCCLMAVERSFEEPIPSKIDWYVSTSSQIQERFGSEVASLPCEDDLQLDLQPLWDAIVAEPDGVLISQAQAVFSELGVSNWLSQLEGSLIAIAAPPNRPVVGGLVLIAMQPLLWTETKMQQLNEVSSQVAIAIANLDQQRTISSYKEKVTSIRQQQNLIHQMTMAIHHWSDLDQILLMAIDKLVDSLAVEKGLILLLKYQDPLYKSRNISQGAKQKGRSKRVPRAKVVVVCQSGLAVVKETDEAEKDRSFVPDSIVNESLVNESFWLSDCPWCQQAFLNAPEPINLPNLTEESADRENYPKTMFKIFDLERMRSGINVPIIALSSGGSGNTILGFLVLQNSSDRPWSAEELKILELVGTQLGNAILQNQTLHQVQALVEDRNAQLKRAMEVQAKLYELTRQQLDQLRRLNEVKDEFLDTLNHELKTPLATMRMAIENLRRPGISPERQAMYLDMMQSQLNRETKLVNDLLKLRELEFRNSTIQLEMLDLQPFLRGLADNFRQTWSDKELTLSLRLEKKPLKIQTDPKNLEHAIVELLTNAGKYSDPATNVDLQVMQHIETGSVVIKVTNIGAGIFPADLPNIFDKFRRGQGMTQKAVAGTGLGLALVKSLISHLNGTITVTSESLQPPENADDDSVPWETCFTVTLPQQLKRPEL</sequence>
<evidence type="ECO:0000256" key="1">
    <source>
        <dbReference type="ARBA" id="ARBA00000085"/>
    </source>
</evidence>
<evidence type="ECO:0000256" key="4">
    <source>
        <dbReference type="ARBA" id="ARBA00022777"/>
    </source>
</evidence>
<reference evidence="7 8" key="1">
    <citation type="journal article" date="2020" name="ISME J.">
        <title>Comparative genomics reveals insights into cyanobacterial evolution and habitat adaptation.</title>
        <authorList>
            <person name="Chen M.Y."/>
            <person name="Teng W.K."/>
            <person name="Zhao L."/>
            <person name="Hu C.X."/>
            <person name="Zhou Y.K."/>
            <person name="Han B.P."/>
            <person name="Song L.R."/>
            <person name="Shu W.S."/>
        </authorList>
    </citation>
    <scope>NUCLEOTIDE SEQUENCE [LARGE SCALE GENOMIC DNA]</scope>
    <source>
        <strain evidence="7 8">FACHB-1370</strain>
    </source>
</reference>
<dbReference type="PANTHER" id="PTHR43547">
    <property type="entry name" value="TWO-COMPONENT HISTIDINE KINASE"/>
    <property type="match status" value="1"/>
</dbReference>
<dbReference type="SMART" id="SM00388">
    <property type="entry name" value="HisKA"/>
    <property type="match status" value="1"/>
</dbReference>
<gene>
    <name evidence="7" type="ORF">H6G72_06510</name>
</gene>
<dbReference type="PRINTS" id="PR00344">
    <property type="entry name" value="BCTRLSENSOR"/>
</dbReference>
<keyword evidence="4 7" id="KW-0808">Transferase</keyword>
<dbReference type="InterPro" id="IPR003594">
    <property type="entry name" value="HATPase_dom"/>
</dbReference>
<dbReference type="Gene3D" id="3.30.565.10">
    <property type="entry name" value="Histidine kinase-like ATPase, C-terminal domain"/>
    <property type="match status" value="1"/>
</dbReference>
<dbReference type="InterPro" id="IPR036097">
    <property type="entry name" value="HisK_dim/P_sf"/>
</dbReference>
<dbReference type="SUPFAM" id="SSF55874">
    <property type="entry name" value="ATPase domain of HSP90 chaperone/DNA topoisomerase II/histidine kinase"/>
    <property type="match status" value="1"/>
</dbReference>
<comment type="caution">
    <text evidence="7">The sequence shown here is derived from an EMBL/GenBank/DDBJ whole genome shotgun (WGS) entry which is preliminary data.</text>
</comment>
<evidence type="ECO:0000313" key="8">
    <source>
        <dbReference type="Proteomes" id="UP000641954"/>
    </source>
</evidence>
<keyword evidence="5" id="KW-0902">Two-component regulatory system</keyword>
<dbReference type="InterPro" id="IPR003018">
    <property type="entry name" value="GAF"/>
</dbReference>
<dbReference type="InterPro" id="IPR004358">
    <property type="entry name" value="Sig_transdc_His_kin-like_C"/>
</dbReference>
<dbReference type="SUPFAM" id="SSF47384">
    <property type="entry name" value="Homodimeric domain of signal transducing histidine kinase"/>
    <property type="match status" value="1"/>
</dbReference>
<evidence type="ECO:0000313" key="7">
    <source>
        <dbReference type="EMBL" id="MBD2543510.1"/>
    </source>
</evidence>
<dbReference type="Pfam" id="PF02518">
    <property type="entry name" value="HATPase_c"/>
    <property type="match status" value="1"/>
</dbReference>
<name>A0ABR8ECQ8_9CYAN</name>